<proteinExistence type="predicted"/>
<evidence type="ECO:0000313" key="4">
    <source>
        <dbReference type="Proteomes" id="UP001305779"/>
    </source>
</evidence>
<dbReference type="InterPro" id="IPR052841">
    <property type="entry name" value="PMP_oxidase-like"/>
</dbReference>
<accession>A0ABR0E2J3</accession>
<reference evidence="3 4" key="1">
    <citation type="journal article" date="2023" name="G3 (Bethesda)">
        <title>A chromosome-level genome assembly of Zasmidium syzygii isolated from banana leaves.</title>
        <authorList>
            <person name="van Westerhoven A.C."/>
            <person name="Mehrabi R."/>
            <person name="Talebi R."/>
            <person name="Steentjes M.B.F."/>
            <person name="Corcolon B."/>
            <person name="Chong P.A."/>
            <person name="Kema G.H.J."/>
            <person name="Seidl M.F."/>
        </authorList>
    </citation>
    <scope>NUCLEOTIDE SEQUENCE [LARGE SCALE GENOMIC DNA]</scope>
    <source>
        <strain evidence="3 4">P124</strain>
    </source>
</reference>
<sequence length="248" mass="27063">MAAESARPLRWEESATPCHATASDKLPQEVVTCLSNARFLHLATCTSNIPHVSLMKFTYLPSHPFPQTSSLPQGPAIIMTSNPSSKKTSNLLSNPNVSLLVHDWVSSRPPNTLSGTDRERSPTGGPRSSLAQMLMQMNSTAVSSISATINGSAHVLISGTPEEKWCKEQHLANNTFDEDQDVSLSRTVSRNVPEGEEDGGRESYIDDEGVRVVVVRIRDGRISDWKGGVKDWVITGREEEGERVNGVI</sequence>
<evidence type="ECO:0000313" key="3">
    <source>
        <dbReference type="EMBL" id="KAK4495358.1"/>
    </source>
</evidence>
<dbReference type="PANTHER" id="PTHR28040">
    <property type="entry name" value="PYRIDOXAMINE 5'-PHOSPHATE OXIDASE YLR456W HOMOLOG-RELATED"/>
    <property type="match status" value="1"/>
</dbReference>
<protein>
    <recommendedName>
        <fullName evidence="2">Pyridoxamine 5'-phosphate oxidase N-terminal domain-containing protein</fullName>
    </recommendedName>
</protein>
<dbReference type="Proteomes" id="UP001305779">
    <property type="component" value="Unassembled WGS sequence"/>
</dbReference>
<dbReference type="SUPFAM" id="SSF50475">
    <property type="entry name" value="FMN-binding split barrel"/>
    <property type="match status" value="1"/>
</dbReference>
<dbReference type="Pfam" id="PF01243">
    <property type="entry name" value="PNPOx_N"/>
    <property type="match status" value="1"/>
</dbReference>
<dbReference type="Gene3D" id="2.30.110.10">
    <property type="entry name" value="Electron Transport, Fmn-binding Protein, Chain A"/>
    <property type="match status" value="1"/>
</dbReference>
<dbReference type="PANTHER" id="PTHR28040:SF1">
    <property type="entry name" value="PYRIDOXAMINE 5'-PHOSPHATE OXIDASE YLR456W HOMOLOG-RELATED"/>
    <property type="match status" value="1"/>
</dbReference>
<dbReference type="EMBL" id="JAXOVC010000012">
    <property type="protein sequence ID" value="KAK4495358.1"/>
    <property type="molecule type" value="Genomic_DNA"/>
</dbReference>
<evidence type="ECO:0000259" key="2">
    <source>
        <dbReference type="Pfam" id="PF01243"/>
    </source>
</evidence>
<feature type="domain" description="Pyridoxamine 5'-phosphate oxidase N-terminal" evidence="2">
    <location>
        <begin position="26"/>
        <end position="156"/>
    </location>
</feature>
<keyword evidence="4" id="KW-1185">Reference proteome</keyword>
<feature type="region of interest" description="Disordered" evidence="1">
    <location>
        <begin position="106"/>
        <end position="129"/>
    </location>
</feature>
<organism evidence="3 4">
    <name type="scientific">Zasmidium cellare</name>
    <name type="common">Wine cellar mold</name>
    <name type="synonym">Racodium cellare</name>
    <dbReference type="NCBI Taxonomy" id="395010"/>
    <lineage>
        <taxon>Eukaryota</taxon>
        <taxon>Fungi</taxon>
        <taxon>Dikarya</taxon>
        <taxon>Ascomycota</taxon>
        <taxon>Pezizomycotina</taxon>
        <taxon>Dothideomycetes</taxon>
        <taxon>Dothideomycetidae</taxon>
        <taxon>Mycosphaerellales</taxon>
        <taxon>Mycosphaerellaceae</taxon>
        <taxon>Zasmidium</taxon>
    </lineage>
</organism>
<dbReference type="InterPro" id="IPR011576">
    <property type="entry name" value="Pyridox_Oxase_N"/>
</dbReference>
<evidence type="ECO:0000256" key="1">
    <source>
        <dbReference type="SAM" id="MobiDB-lite"/>
    </source>
</evidence>
<name>A0ABR0E2J3_ZASCE</name>
<gene>
    <name evidence="3" type="ORF">PRZ48_013689</name>
</gene>
<comment type="caution">
    <text evidence="3">The sequence shown here is derived from an EMBL/GenBank/DDBJ whole genome shotgun (WGS) entry which is preliminary data.</text>
</comment>
<dbReference type="InterPro" id="IPR012349">
    <property type="entry name" value="Split_barrel_FMN-bd"/>
</dbReference>